<organism evidence="1 2">
    <name type="scientific">Dermacentor silvarum</name>
    <name type="common">Tick</name>
    <dbReference type="NCBI Taxonomy" id="543639"/>
    <lineage>
        <taxon>Eukaryota</taxon>
        <taxon>Metazoa</taxon>
        <taxon>Ecdysozoa</taxon>
        <taxon>Arthropoda</taxon>
        <taxon>Chelicerata</taxon>
        <taxon>Arachnida</taxon>
        <taxon>Acari</taxon>
        <taxon>Parasitiformes</taxon>
        <taxon>Ixodida</taxon>
        <taxon>Ixodoidea</taxon>
        <taxon>Ixodidae</taxon>
        <taxon>Rhipicephalinae</taxon>
        <taxon>Dermacentor</taxon>
    </lineage>
</organism>
<sequence length="558" mass="60286">MHGVTVAKLSPRSTEAGTPTARKLVGAKKNAFTQHSGVVYLLTTDLVYSPGALAEDFFKEQRCNAVSARVRLATASGLLAPPLHQPLHQRASEVVVVSPHNSSFSRQAPPPHRRHDEKHNVSSGIATKWSHHGTDRRGVDAQESCFTVQHVSDTPSSSMEDVASTQSALTPCSICGRTFRPDALARHEQICLKTKTKPRKVFDSSKQRIEGTEIKTAPKRPSPTPKPKPKPRTNWKEKHEELIRTIRAARGEDVGPSTDAASNGSRPAVPAGYVECPSCNRNFSDRAADRHIAWCQEKNSRIPKSPASAEAVERLKARTKYKVPTPGKKNGAVSPSGSQGSKDGGSGGRVAVNRNHQRTKSSPSTLDTNGTTTNKAKKPTISRRVKPLPAPVKPKPLKPGGVMKFKEKFPNHVSSPYRNPGQFQGCGPGGLNSNSINGNLSDSNSYTSTNSGSEKLDEEMNYLNAKFAELSRPGFTGEFTNNWAKRMNDNAVATLSISDRDAQVSSSGSDGSLQGVGHGLETKVPYLCHQCGTMYPVTAAKYCCECGARRLGYISLYA</sequence>
<dbReference type="EMBL" id="CM023477">
    <property type="protein sequence ID" value="KAH7938521.1"/>
    <property type="molecule type" value="Genomic_DNA"/>
</dbReference>
<evidence type="ECO:0000313" key="1">
    <source>
        <dbReference type="EMBL" id="KAH7938521.1"/>
    </source>
</evidence>
<proteinExistence type="predicted"/>
<reference evidence="1" key="1">
    <citation type="submission" date="2020-05" db="EMBL/GenBank/DDBJ databases">
        <title>Large-scale comparative analyses of tick genomes elucidate their genetic diversity and vector capacities.</title>
        <authorList>
            <person name="Jia N."/>
            <person name="Wang J."/>
            <person name="Shi W."/>
            <person name="Du L."/>
            <person name="Sun Y."/>
            <person name="Zhan W."/>
            <person name="Jiang J."/>
            <person name="Wang Q."/>
            <person name="Zhang B."/>
            <person name="Ji P."/>
            <person name="Sakyi L.B."/>
            <person name="Cui X."/>
            <person name="Yuan T."/>
            <person name="Jiang B."/>
            <person name="Yang W."/>
            <person name="Lam T.T.-Y."/>
            <person name="Chang Q."/>
            <person name="Ding S."/>
            <person name="Wang X."/>
            <person name="Zhu J."/>
            <person name="Ruan X."/>
            <person name="Zhao L."/>
            <person name="Wei J."/>
            <person name="Que T."/>
            <person name="Du C."/>
            <person name="Cheng J."/>
            <person name="Dai P."/>
            <person name="Han X."/>
            <person name="Huang E."/>
            <person name="Gao Y."/>
            <person name="Liu J."/>
            <person name="Shao H."/>
            <person name="Ye R."/>
            <person name="Li L."/>
            <person name="Wei W."/>
            <person name="Wang X."/>
            <person name="Wang C."/>
            <person name="Yang T."/>
            <person name="Huo Q."/>
            <person name="Li W."/>
            <person name="Guo W."/>
            <person name="Chen H."/>
            <person name="Zhou L."/>
            <person name="Ni X."/>
            <person name="Tian J."/>
            <person name="Zhou Y."/>
            <person name="Sheng Y."/>
            <person name="Liu T."/>
            <person name="Pan Y."/>
            <person name="Xia L."/>
            <person name="Li J."/>
            <person name="Zhao F."/>
            <person name="Cao W."/>
        </authorList>
    </citation>
    <scope>NUCLEOTIDE SEQUENCE</scope>
    <source>
        <strain evidence="1">Dsil-2018</strain>
    </source>
</reference>
<comment type="caution">
    <text evidence="1">The sequence shown here is derived from an EMBL/GenBank/DDBJ whole genome shotgun (WGS) entry which is preliminary data.</text>
</comment>
<dbReference type="Proteomes" id="UP000821865">
    <property type="component" value="Chromosome 8"/>
</dbReference>
<evidence type="ECO:0000313" key="2">
    <source>
        <dbReference type="Proteomes" id="UP000821865"/>
    </source>
</evidence>
<accession>A0ACB8CC49</accession>
<gene>
    <name evidence="1" type="ORF">HPB49_024918</name>
</gene>
<keyword evidence="2" id="KW-1185">Reference proteome</keyword>
<protein>
    <submittedName>
        <fullName evidence="1">Uncharacterized protein</fullName>
    </submittedName>
</protein>
<name>A0ACB8CC49_DERSI</name>